<dbReference type="GO" id="GO:0019557">
    <property type="term" value="P:L-histidine catabolic process to glutamate and formate"/>
    <property type="evidence" value="ECO:0007669"/>
    <property type="project" value="UniProtKB-UniPathway"/>
</dbReference>
<sequence>MSSTGNLLITNLHQIVQIVDDGDTAFLAGKDMSSIKVLESKSNDLAILSTDGLIKFIGPKSNLPTDVIELPTLATIDACGGSVIPGLVDGHSHPVFAGDRVHEFAMKLAGATYMEVQAAGGGIHFTTTKTREATKAALVADFKKIATEMIKNGTTTLEAKSGYGLEWETELKMLEAIQEVADLHTIEVSATFCGAHAVPRGSTEAKQAEVIVSHMIPELVKLKSAGKLNSLENIDVFCEKNVFELESSKKILKAGKDAGLAVNFHADELSALGGAELGAEIGARAMSHLEEISEKGIAAMAKAGTVATLLPSTAFMLRLTPPPARAMIDAGVIIALGSDFNPNAYCLSMPTIMHLACVNFRMSMPEALVAATLNSAHSLGRGNTHGAITVGRVADLIVLTAANWEHIIYRLAAQCSVINTVVKAGNVVYQHS</sequence>
<dbReference type="GO" id="GO:0046872">
    <property type="term" value="F:metal ion binding"/>
    <property type="evidence" value="ECO:0007669"/>
    <property type="project" value="UniProtKB-KW"/>
</dbReference>
<evidence type="ECO:0000313" key="14">
    <source>
        <dbReference type="WBParaSite" id="Pan_g11840.t1"/>
    </source>
</evidence>
<dbReference type="AlphaFoldDB" id="A0A7E4UR67"/>
<evidence type="ECO:0000256" key="10">
    <source>
        <dbReference type="ARBA" id="ARBA00022833"/>
    </source>
</evidence>
<proteinExistence type="inferred from homology"/>
<name>A0A7E4UR67_PANRE</name>
<evidence type="ECO:0000256" key="2">
    <source>
        <dbReference type="ARBA" id="ARBA00001965"/>
    </source>
</evidence>
<dbReference type="PANTHER" id="PTHR42752">
    <property type="entry name" value="IMIDAZOLONEPROPIONASE"/>
    <property type="match status" value="1"/>
</dbReference>
<reference evidence="13" key="1">
    <citation type="journal article" date="2013" name="Genetics">
        <title>The draft genome and transcriptome of Panagrellus redivivus are shaped by the harsh demands of a free-living lifestyle.</title>
        <authorList>
            <person name="Srinivasan J."/>
            <person name="Dillman A.R."/>
            <person name="Macchietto M.G."/>
            <person name="Heikkinen L."/>
            <person name="Lakso M."/>
            <person name="Fracchia K.M."/>
            <person name="Antoshechkin I."/>
            <person name="Mortazavi A."/>
            <person name="Wong G."/>
            <person name="Sternberg P.W."/>
        </authorList>
    </citation>
    <scope>NUCLEOTIDE SEQUENCE [LARGE SCALE GENOMIC DNA]</scope>
    <source>
        <strain evidence="13">MT8872</strain>
    </source>
</reference>
<organism evidence="13 14">
    <name type="scientific">Panagrellus redivivus</name>
    <name type="common">Microworm</name>
    <dbReference type="NCBI Taxonomy" id="6233"/>
    <lineage>
        <taxon>Eukaryota</taxon>
        <taxon>Metazoa</taxon>
        <taxon>Ecdysozoa</taxon>
        <taxon>Nematoda</taxon>
        <taxon>Chromadorea</taxon>
        <taxon>Rhabditida</taxon>
        <taxon>Tylenchina</taxon>
        <taxon>Panagrolaimomorpha</taxon>
        <taxon>Panagrolaimoidea</taxon>
        <taxon>Panagrolaimidae</taxon>
        <taxon>Panagrellus</taxon>
    </lineage>
</organism>
<dbReference type="WBParaSite" id="Pan_g11840.t1">
    <property type="protein sequence ID" value="Pan_g11840.t1"/>
    <property type="gene ID" value="Pan_g11840"/>
</dbReference>
<evidence type="ECO:0000256" key="4">
    <source>
        <dbReference type="ARBA" id="ARBA00008002"/>
    </source>
</evidence>
<comment type="cofactor">
    <cofactor evidence="2">
        <name>Fe(3+)</name>
        <dbReference type="ChEBI" id="CHEBI:29034"/>
    </cofactor>
</comment>
<comment type="catalytic activity">
    <reaction evidence="1">
        <text>4-imidazolone-5-propanoate + H2O = N-formimidoyl-L-glutamate</text>
        <dbReference type="Rhea" id="RHEA:23660"/>
        <dbReference type="ChEBI" id="CHEBI:15377"/>
        <dbReference type="ChEBI" id="CHEBI:58928"/>
        <dbReference type="ChEBI" id="CHEBI:77893"/>
        <dbReference type="EC" id="3.5.2.7"/>
    </reaction>
</comment>
<evidence type="ECO:0000256" key="7">
    <source>
        <dbReference type="ARBA" id="ARBA00022723"/>
    </source>
</evidence>
<keyword evidence="7" id="KW-0479">Metal-binding</keyword>
<dbReference type="InterPro" id="IPR006680">
    <property type="entry name" value="Amidohydro-rel"/>
</dbReference>
<feature type="domain" description="Amidohydrolase-related" evidence="12">
    <location>
        <begin position="83"/>
        <end position="423"/>
    </location>
</feature>
<dbReference type="NCBIfam" id="TIGR01224">
    <property type="entry name" value="hutI"/>
    <property type="match status" value="1"/>
</dbReference>
<dbReference type="InterPro" id="IPR032466">
    <property type="entry name" value="Metal_Hydrolase"/>
</dbReference>
<dbReference type="EC" id="3.5.2.7" evidence="5"/>
<dbReference type="InterPro" id="IPR005920">
    <property type="entry name" value="HutI"/>
</dbReference>
<dbReference type="GO" id="GO:0005737">
    <property type="term" value="C:cytoplasm"/>
    <property type="evidence" value="ECO:0007669"/>
    <property type="project" value="InterPro"/>
</dbReference>
<dbReference type="SUPFAM" id="SSF51338">
    <property type="entry name" value="Composite domain of metallo-dependent hydrolases"/>
    <property type="match status" value="1"/>
</dbReference>
<evidence type="ECO:0000313" key="13">
    <source>
        <dbReference type="Proteomes" id="UP000492821"/>
    </source>
</evidence>
<dbReference type="GO" id="GO:0050480">
    <property type="term" value="F:imidazolonepropionase activity"/>
    <property type="evidence" value="ECO:0007669"/>
    <property type="project" value="UniProtKB-EC"/>
</dbReference>
<evidence type="ECO:0000256" key="3">
    <source>
        <dbReference type="ARBA" id="ARBA00004758"/>
    </source>
</evidence>
<evidence type="ECO:0000256" key="9">
    <source>
        <dbReference type="ARBA" id="ARBA00022808"/>
    </source>
</evidence>
<dbReference type="UniPathway" id="UPA00379">
    <property type="reaction ID" value="UER00551"/>
</dbReference>
<keyword evidence="8" id="KW-0378">Hydrolase</keyword>
<dbReference type="Gene3D" id="2.30.40.10">
    <property type="entry name" value="Urease, subunit C, domain 1"/>
    <property type="match status" value="1"/>
</dbReference>
<accession>A0A7E4UR67</accession>
<comment type="pathway">
    <text evidence="3">Amino-acid degradation; L-histidine degradation into L-glutamate; N-formimidoyl-L-glutamate from L-histidine: step 3/3.</text>
</comment>
<evidence type="ECO:0000256" key="11">
    <source>
        <dbReference type="ARBA" id="ARBA00023004"/>
    </source>
</evidence>
<dbReference type="CDD" id="cd01296">
    <property type="entry name" value="Imidazolone-5PH"/>
    <property type="match status" value="1"/>
</dbReference>
<evidence type="ECO:0000259" key="12">
    <source>
        <dbReference type="Pfam" id="PF01979"/>
    </source>
</evidence>
<reference evidence="14" key="2">
    <citation type="submission" date="2020-10" db="UniProtKB">
        <authorList>
            <consortium name="WormBaseParasite"/>
        </authorList>
    </citation>
    <scope>IDENTIFICATION</scope>
</reference>
<dbReference type="SUPFAM" id="SSF51556">
    <property type="entry name" value="Metallo-dependent hydrolases"/>
    <property type="match status" value="1"/>
</dbReference>
<keyword evidence="9" id="KW-0369">Histidine metabolism</keyword>
<protein>
    <recommendedName>
        <fullName evidence="6">Probable imidazolonepropionase</fullName>
        <ecNumber evidence="5">3.5.2.7</ecNumber>
    </recommendedName>
</protein>
<keyword evidence="13" id="KW-1185">Reference proteome</keyword>
<dbReference type="PANTHER" id="PTHR42752:SF1">
    <property type="entry name" value="IMIDAZOLONEPROPIONASE-RELATED"/>
    <property type="match status" value="1"/>
</dbReference>
<dbReference type="Gene3D" id="3.20.20.140">
    <property type="entry name" value="Metal-dependent hydrolases"/>
    <property type="match status" value="1"/>
</dbReference>
<keyword evidence="10" id="KW-0862">Zinc</keyword>
<evidence type="ECO:0000256" key="6">
    <source>
        <dbReference type="ARBA" id="ARBA00013406"/>
    </source>
</evidence>
<dbReference type="Pfam" id="PF01979">
    <property type="entry name" value="Amidohydro_1"/>
    <property type="match status" value="1"/>
</dbReference>
<dbReference type="FunFam" id="3.20.20.140:FF:000007">
    <property type="entry name" value="Imidazolonepropionase"/>
    <property type="match status" value="1"/>
</dbReference>
<comment type="similarity">
    <text evidence="4">Belongs to the metallo-dependent hydrolases superfamily. HutI family.</text>
</comment>
<keyword evidence="11" id="KW-0408">Iron</keyword>
<dbReference type="InterPro" id="IPR011059">
    <property type="entry name" value="Metal-dep_hydrolase_composite"/>
</dbReference>
<evidence type="ECO:0000256" key="8">
    <source>
        <dbReference type="ARBA" id="ARBA00022801"/>
    </source>
</evidence>
<evidence type="ECO:0000256" key="5">
    <source>
        <dbReference type="ARBA" id="ARBA00012864"/>
    </source>
</evidence>
<dbReference type="GO" id="GO:0019556">
    <property type="term" value="P:L-histidine catabolic process to glutamate and formamide"/>
    <property type="evidence" value="ECO:0007669"/>
    <property type="project" value="UniProtKB-UniPathway"/>
</dbReference>
<evidence type="ECO:0000256" key="1">
    <source>
        <dbReference type="ARBA" id="ARBA00000853"/>
    </source>
</evidence>
<dbReference type="Proteomes" id="UP000492821">
    <property type="component" value="Unassembled WGS sequence"/>
</dbReference>